<dbReference type="Proteomes" id="UP001152803">
    <property type="component" value="Unassembled WGS sequence"/>
</dbReference>
<keyword evidence="3" id="KW-1185">Reference proteome</keyword>
<keyword evidence="1" id="KW-0472">Membrane</keyword>
<evidence type="ECO:0000313" key="2">
    <source>
        <dbReference type="EMBL" id="KAJ8263440.1"/>
    </source>
</evidence>
<proteinExistence type="predicted"/>
<organism evidence="2 3">
    <name type="scientific">Conger conger</name>
    <name type="common">Conger eel</name>
    <name type="synonym">Muraena conger</name>
    <dbReference type="NCBI Taxonomy" id="82655"/>
    <lineage>
        <taxon>Eukaryota</taxon>
        <taxon>Metazoa</taxon>
        <taxon>Chordata</taxon>
        <taxon>Craniata</taxon>
        <taxon>Vertebrata</taxon>
        <taxon>Euteleostomi</taxon>
        <taxon>Actinopterygii</taxon>
        <taxon>Neopterygii</taxon>
        <taxon>Teleostei</taxon>
        <taxon>Anguilliformes</taxon>
        <taxon>Congridae</taxon>
        <taxon>Conger</taxon>
    </lineage>
</organism>
<evidence type="ECO:0000256" key="1">
    <source>
        <dbReference type="SAM" id="Phobius"/>
    </source>
</evidence>
<accession>A0A9Q1HV47</accession>
<keyword evidence="1" id="KW-1133">Transmembrane helix</keyword>
<sequence>MEANCSNKYIHNQLVTSFKFKDRCFAENMWVCQLTWLIFFFFCIVLKSVSRKRTLCVFRVCVAEGSGERRWKEHSPVVKWRREGRVLDDWEDRRRNASSYGRCSVKVRTLLQG</sequence>
<protein>
    <submittedName>
        <fullName evidence="2">Uncharacterized protein</fullName>
    </submittedName>
</protein>
<gene>
    <name evidence="2" type="ORF">COCON_G00158970</name>
</gene>
<dbReference type="EMBL" id="JAFJMO010000011">
    <property type="protein sequence ID" value="KAJ8263440.1"/>
    <property type="molecule type" value="Genomic_DNA"/>
</dbReference>
<evidence type="ECO:0000313" key="3">
    <source>
        <dbReference type="Proteomes" id="UP001152803"/>
    </source>
</evidence>
<dbReference type="AlphaFoldDB" id="A0A9Q1HV47"/>
<feature type="transmembrane region" description="Helical" evidence="1">
    <location>
        <begin position="28"/>
        <end position="49"/>
    </location>
</feature>
<reference evidence="2" key="1">
    <citation type="journal article" date="2023" name="Science">
        <title>Genome structures resolve the early diversification of teleost fishes.</title>
        <authorList>
            <person name="Parey E."/>
            <person name="Louis A."/>
            <person name="Montfort J."/>
            <person name="Bouchez O."/>
            <person name="Roques C."/>
            <person name="Iampietro C."/>
            <person name="Lluch J."/>
            <person name="Castinel A."/>
            <person name="Donnadieu C."/>
            <person name="Desvignes T."/>
            <person name="Floi Bucao C."/>
            <person name="Jouanno E."/>
            <person name="Wen M."/>
            <person name="Mejri S."/>
            <person name="Dirks R."/>
            <person name="Jansen H."/>
            <person name="Henkel C."/>
            <person name="Chen W.J."/>
            <person name="Zahm M."/>
            <person name="Cabau C."/>
            <person name="Klopp C."/>
            <person name="Thompson A.W."/>
            <person name="Robinson-Rechavi M."/>
            <person name="Braasch I."/>
            <person name="Lecointre G."/>
            <person name="Bobe J."/>
            <person name="Postlethwait J.H."/>
            <person name="Berthelot C."/>
            <person name="Roest Crollius H."/>
            <person name="Guiguen Y."/>
        </authorList>
    </citation>
    <scope>NUCLEOTIDE SEQUENCE</scope>
    <source>
        <strain evidence="2">Concon-B</strain>
    </source>
</reference>
<keyword evidence="1" id="KW-0812">Transmembrane</keyword>
<comment type="caution">
    <text evidence="2">The sequence shown here is derived from an EMBL/GenBank/DDBJ whole genome shotgun (WGS) entry which is preliminary data.</text>
</comment>
<name>A0A9Q1HV47_CONCO</name>